<reference evidence="1 2" key="1">
    <citation type="submission" date="2017-12" db="EMBL/GenBank/DDBJ databases">
        <title>Mesoplasma syrphidae YJS, Complete Genome.</title>
        <authorList>
            <person name="Knight T.F."/>
            <person name="Citino T."/>
            <person name="Rubinstein R."/>
            <person name="Neuschaefer Z."/>
        </authorList>
    </citation>
    <scope>NUCLEOTIDE SEQUENCE [LARGE SCALE GENOMIC DNA]</scope>
    <source>
        <strain evidence="1 2">YJS</strain>
    </source>
</reference>
<accession>A0A2K9BVD7</accession>
<gene>
    <name evidence="1" type="ORF">CXP39_02625</name>
</gene>
<dbReference type="KEGG" id="msyr:CXP39_02625"/>
<dbReference type="AlphaFoldDB" id="A0A2K9BVD7"/>
<dbReference type="EMBL" id="CP025257">
    <property type="protein sequence ID" value="AUF83680.1"/>
    <property type="molecule type" value="Genomic_DNA"/>
</dbReference>
<evidence type="ECO:0000313" key="2">
    <source>
        <dbReference type="Proteomes" id="UP000233419"/>
    </source>
</evidence>
<protein>
    <submittedName>
        <fullName evidence="1">Uncharacterized protein</fullName>
    </submittedName>
</protein>
<organism evidence="1 2">
    <name type="scientific">Mesoplasma syrphidae</name>
    <dbReference type="NCBI Taxonomy" id="225999"/>
    <lineage>
        <taxon>Bacteria</taxon>
        <taxon>Bacillati</taxon>
        <taxon>Mycoplasmatota</taxon>
        <taxon>Mollicutes</taxon>
        <taxon>Entomoplasmatales</taxon>
        <taxon>Entomoplasmataceae</taxon>
        <taxon>Mesoplasma</taxon>
    </lineage>
</organism>
<dbReference type="RefSeq" id="WP_027047971.1">
    <property type="nucleotide sequence ID" value="NZ_CP025257.1"/>
</dbReference>
<dbReference type="Proteomes" id="UP000233419">
    <property type="component" value="Chromosome"/>
</dbReference>
<keyword evidence="2" id="KW-1185">Reference proteome</keyword>
<evidence type="ECO:0000313" key="1">
    <source>
        <dbReference type="EMBL" id="AUF83680.1"/>
    </source>
</evidence>
<sequence>MFKIEFQKKLGSFANIATTEINDKVGRDFLKFLIISENLKISNELFEKMILSMKIVAAYNNHQFVRQSDLFAILELQQNEIANLNEIFEKALKATMFRELYIYLEANIKFKEQAANDFENDIITLNQIKEAQILSKWTSNKIEELESTIELVTQGEQLTNTLTGEWASEFYRNCIKEITTMMRWHLVGFEIIKNFNKK</sequence>
<proteinExistence type="predicted"/>
<dbReference type="OrthoDB" id="392095at2"/>
<name>A0A2K9BVD7_9MOLU</name>